<dbReference type="OrthoDB" id="9804822at2"/>
<dbReference type="InterPro" id="IPR001123">
    <property type="entry name" value="LeuE-type"/>
</dbReference>
<dbReference type="EMBL" id="SMTL01000001">
    <property type="protein sequence ID" value="TDK38881.1"/>
    <property type="molecule type" value="Genomic_DNA"/>
</dbReference>
<evidence type="ECO:0000256" key="1">
    <source>
        <dbReference type="ARBA" id="ARBA00004651"/>
    </source>
</evidence>
<evidence type="ECO:0000256" key="3">
    <source>
        <dbReference type="ARBA" id="ARBA00022692"/>
    </source>
</evidence>
<evidence type="ECO:0008006" key="9">
    <source>
        <dbReference type="Google" id="ProtNLM"/>
    </source>
</evidence>
<dbReference type="Proteomes" id="UP000295238">
    <property type="component" value="Unassembled WGS sequence"/>
</dbReference>
<keyword evidence="4 6" id="KW-1133">Transmembrane helix</keyword>
<evidence type="ECO:0000256" key="5">
    <source>
        <dbReference type="ARBA" id="ARBA00023136"/>
    </source>
</evidence>
<protein>
    <recommendedName>
        <fullName evidence="9">LysE family translocator</fullName>
    </recommendedName>
</protein>
<feature type="transmembrane region" description="Helical" evidence="6">
    <location>
        <begin position="146"/>
        <end position="170"/>
    </location>
</feature>
<sequence length="211" mass="22799">MTMNLWLAFAATAIAFVLLPNPPAQQVGTFSLQRGRRTALATVPALALGLLTCLLIAMLPVALVVVYLPSIYGALAWVGMAYLMIYVIWSLQDRRAGGLIADNDNLPERKGMRIFHHLLTRTMFAPRYILALAVMLIEFVDPAAPLLPQAVLAGEIFVVCALIGGTVHALSPRFMRGRKPGRVAAGSASGKSRTVYIARRAVTAGYRRIAA</sequence>
<keyword evidence="8" id="KW-1185">Reference proteome</keyword>
<gene>
    <name evidence="7" type="ORF">E2F50_01695</name>
</gene>
<name>A0A4R5UM32_9HYPH</name>
<dbReference type="GO" id="GO:0005886">
    <property type="term" value="C:plasma membrane"/>
    <property type="evidence" value="ECO:0007669"/>
    <property type="project" value="UniProtKB-SubCell"/>
</dbReference>
<evidence type="ECO:0000313" key="7">
    <source>
        <dbReference type="EMBL" id="TDK38881.1"/>
    </source>
</evidence>
<accession>A0A4R5UM32</accession>
<dbReference type="PANTHER" id="PTHR30086:SF20">
    <property type="entry name" value="ARGININE EXPORTER PROTEIN ARGO-RELATED"/>
    <property type="match status" value="1"/>
</dbReference>
<dbReference type="GO" id="GO:0015171">
    <property type="term" value="F:amino acid transmembrane transporter activity"/>
    <property type="evidence" value="ECO:0007669"/>
    <property type="project" value="TreeGrafter"/>
</dbReference>
<dbReference type="AlphaFoldDB" id="A0A4R5UM32"/>
<dbReference type="PANTHER" id="PTHR30086">
    <property type="entry name" value="ARGININE EXPORTER PROTEIN ARGO"/>
    <property type="match status" value="1"/>
</dbReference>
<feature type="transmembrane region" description="Helical" evidence="6">
    <location>
        <begin position="45"/>
        <end position="68"/>
    </location>
</feature>
<evidence type="ECO:0000256" key="4">
    <source>
        <dbReference type="ARBA" id="ARBA00022989"/>
    </source>
</evidence>
<evidence type="ECO:0000256" key="2">
    <source>
        <dbReference type="ARBA" id="ARBA00022475"/>
    </source>
</evidence>
<feature type="transmembrane region" description="Helical" evidence="6">
    <location>
        <begin position="118"/>
        <end position="140"/>
    </location>
</feature>
<comment type="caution">
    <text evidence="7">The sequence shown here is derived from an EMBL/GenBank/DDBJ whole genome shotgun (WGS) entry which is preliminary data.</text>
</comment>
<evidence type="ECO:0000256" key="6">
    <source>
        <dbReference type="SAM" id="Phobius"/>
    </source>
</evidence>
<feature type="transmembrane region" description="Helical" evidence="6">
    <location>
        <begin position="74"/>
        <end position="91"/>
    </location>
</feature>
<keyword evidence="5 6" id="KW-0472">Membrane</keyword>
<dbReference type="RefSeq" id="WP_133314329.1">
    <property type="nucleotide sequence ID" value="NZ_SMTL01000001.1"/>
</dbReference>
<keyword evidence="3 6" id="KW-0812">Transmembrane</keyword>
<comment type="subcellular location">
    <subcellularLocation>
        <location evidence="1">Cell membrane</location>
        <topology evidence="1">Multi-pass membrane protein</topology>
    </subcellularLocation>
</comment>
<feature type="transmembrane region" description="Helical" evidence="6">
    <location>
        <begin position="6"/>
        <end position="24"/>
    </location>
</feature>
<dbReference type="Pfam" id="PF01810">
    <property type="entry name" value="LysE"/>
    <property type="match status" value="1"/>
</dbReference>
<evidence type="ECO:0000313" key="8">
    <source>
        <dbReference type="Proteomes" id="UP000295238"/>
    </source>
</evidence>
<organism evidence="7 8">
    <name type="scientific">Rhizobium deserti</name>
    <dbReference type="NCBI Taxonomy" id="2547961"/>
    <lineage>
        <taxon>Bacteria</taxon>
        <taxon>Pseudomonadati</taxon>
        <taxon>Pseudomonadota</taxon>
        <taxon>Alphaproteobacteria</taxon>
        <taxon>Hyphomicrobiales</taxon>
        <taxon>Rhizobiaceae</taxon>
        <taxon>Rhizobium/Agrobacterium group</taxon>
        <taxon>Rhizobium</taxon>
    </lineage>
</organism>
<reference evidence="7 8" key="1">
    <citation type="submission" date="2019-03" db="EMBL/GenBank/DDBJ databases">
        <title>Rhizobium sp. nov., an bacterium isolated from biocrust in Mu Us Desert.</title>
        <authorList>
            <person name="Lixiong L."/>
        </authorList>
    </citation>
    <scope>NUCLEOTIDE SEQUENCE [LARGE SCALE GENOMIC DNA]</scope>
    <source>
        <strain evidence="7 8">SPY-1</strain>
    </source>
</reference>
<keyword evidence="2" id="KW-1003">Cell membrane</keyword>
<proteinExistence type="predicted"/>